<protein>
    <submittedName>
        <fullName evidence="4">DUF6861 domain-containing protein</fullName>
    </submittedName>
</protein>
<feature type="compositionally biased region" description="Basic and acidic residues" evidence="1">
    <location>
        <begin position="270"/>
        <end position="286"/>
    </location>
</feature>
<name>A0AAU7QNV3_9GAMM</name>
<evidence type="ECO:0000256" key="2">
    <source>
        <dbReference type="SAM" id="Phobius"/>
    </source>
</evidence>
<dbReference type="EMBL" id="CP157948">
    <property type="protein sequence ID" value="XBS91359.1"/>
    <property type="molecule type" value="Genomic_DNA"/>
</dbReference>
<keyword evidence="2" id="KW-0812">Transmembrane</keyword>
<organism evidence="4">
    <name type="scientific">Rhodanobacter sp. IGA1.0</name>
    <dbReference type="NCBI Taxonomy" id="3158582"/>
    <lineage>
        <taxon>Bacteria</taxon>
        <taxon>Pseudomonadati</taxon>
        <taxon>Pseudomonadota</taxon>
        <taxon>Gammaproteobacteria</taxon>
        <taxon>Lysobacterales</taxon>
        <taxon>Rhodanobacteraceae</taxon>
        <taxon>Rhodanobacter</taxon>
    </lineage>
</organism>
<dbReference type="Pfam" id="PF21724">
    <property type="entry name" value="DUF6861"/>
    <property type="match status" value="1"/>
</dbReference>
<evidence type="ECO:0000259" key="3">
    <source>
        <dbReference type="Pfam" id="PF21724"/>
    </source>
</evidence>
<keyword evidence="2" id="KW-0472">Membrane</keyword>
<evidence type="ECO:0000313" key="4">
    <source>
        <dbReference type="EMBL" id="XBS91359.1"/>
    </source>
</evidence>
<evidence type="ECO:0000256" key="1">
    <source>
        <dbReference type="SAM" id="MobiDB-lite"/>
    </source>
</evidence>
<dbReference type="AlphaFoldDB" id="A0AAU7QNV3"/>
<feature type="region of interest" description="Disordered" evidence="1">
    <location>
        <begin position="235"/>
        <end position="286"/>
    </location>
</feature>
<proteinExistence type="predicted"/>
<feature type="domain" description="NAD(+)--protein-arginine ADP-ribosyltransferase Tre1-like N-terminal" evidence="3">
    <location>
        <begin position="36"/>
        <end position="229"/>
    </location>
</feature>
<reference evidence="4" key="1">
    <citation type="submission" date="2024-06" db="EMBL/GenBank/DDBJ databases">
        <authorList>
            <person name="Sun Y."/>
        </authorList>
    </citation>
    <scope>NUCLEOTIDE SEQUENCE</scope>
    <source>
        <strain evidence="4">IGA1.0</strain>
    </source>
</reference>
<dbReference type="InterPro" id="IPR049195">
    <property type="entry name" value="Tre1-like_N"/>
</dbReference>
<keyword evidence="2" id="KW-1133">Transmembrane helix</keyword>
<accession>A0AAU7QNV3</accession>
<sequence length="406" mass="43350">MTGLQGAWIELERWAARGVSAVRGDAALIAARSFCLREALTQSAQQAAEQIEHDFHDLDVAAIAREIARLLAECLVIMVATTGIGALLGGVAGFFGGFGAGAAPGAVAGAALGAEAGEWILAALGLKALAEFVVEGLPAIGRTYWSGIREAWLAAAPPSLPQGQPHINAFAIRHAASLLARGHVAMFVLLLMAIVAYVSKGRGSMRELAEKASHGRLGRKFGEWLLRNESKLRADPRLRPARQESTAGGPGREQSPDDFARVRRNAPPRNTRETPKPETRTEKSVWEMPPRDRGIAIESRLAKSEYSPANGWYRVGAERGGYFPLVDFQQGDTLVSLKTVDTTGASWLGRLESHIDDLATNGATVDGQPANMVLDLRVQPGGAQAASGLIDYGQRQGVTVIVKEFH</sequence>
<feature type="transmembrane region" description="Helical" evidence="2">
    <location>
        <begin position="75"/>
        <end position="95"/>
    </location>
</feature>
<dbReference type="RefSeq" id="WP_007805092.1">
    <property type="nucleotide sequence ID" value="NZ_CP157948.1"/>
</dbReference>
<gene>
    <name evidence="4" type="ORF">ABNK63_06895</name>
</gene>
<feature type="transmembrane region" description="Helical" evidence="2">
    <location>
        <begin position="178"/>
        <end position="198"/>
    </location>
</feature>